<dbReference type="GO" id="GO:0042121">
    <property type="term" value="P:alginic acid biosynthetic process"/>
    <property type="evidence" value="ECO:0007669"/>
    <property type="project" value="InterPro"/>
</dbReference>
<feature type="transmembrane region" description="Helical" evidence="7">
    <location>
        <begin position="433"/>
        <end position="452"/>
    </location>
</feature>
<sequence>MNFTNIYFIFIFLPITLILYYIFPKKFKNLILLISSLLFYSFGKPIYILLMLFTTVFNYYMAIFIDKNKENKPIRKKFFIFTIIVNVSILLSFKLYAFLVHDISSLLRFDITSISAYIPLGISFYTLLSISYIIDIYRGNVKVQKDFISVALYISLLPILIFGPIVKYKDIEYQLFNRNESVSKLGKGIELFLIGLAKKVLIADNLGIIWNNILNIDISNLSVVTSWIGIAAVSLHIYFNISGYSDMAIGISKMFGFEITPNFNYPYMSKSVCGFFRRWFISLGNWFKDYIYIPLGGNKVSSKKQYLNILLVWVLVGIWAGSSLNYLFFSIYFATIILLEKTFLKNKLKTLPSFICHLYTFVLVSIGWMLFSMNNLSSCFNYIRVMLFMSGNSIFDNSSLYYTYTNFILIIISIVLCTPFISKKFYKLKLNGYGLPTFMNILIFLISLSYLVSSIPADSSFLGKEIFIKVKSSIDLIAFNKDNNDVFLGKDGYLIENFVPNNNHEINKTVESIDKFSIKNKNLNTYLAIIPNSVSILENKLPNYAPVKNQKSYIDEFTKKLNNNIKYINTFDTLKKVSDKYIYYKTDKHWTSLGAYTTFLKLQEDMLLSSDTYYDVKKISNNFTGNLCSQSGFTSNNSDDISVYLPSNTNIDFVVNYDNKVKKSTIYNTSKLDSQDKYSVFLNGDHPIVEINTTTNTPRQLLLIKDSYANSMVPYLLDSYSKIIIIDPKYYSNDLYGLINDNKFTDVLFLYNANTFFKDTSLVNLLNSK</sequence>
<dbReference type="Proteomes" id="UP000199068">
    <property type="component" value="Unassembled WGS sequence"/>
</dbReference>
<dbReference type="Pfam" id="PF14286">
    <property type="entry name" value="DHHW"/>
    <property type="match status" value="1"/>
</dbReference>
<keyword evidence="6 7" id="KW-0472">Membrane</keyword>
<feature type="transmembrane region" description="Helical" evidence="7">
    <location>
        <begin position="7"/>
        <end position="23"/>
    </location>
</feature>
<evidence type="ECO:0000313" key="9">
    <source>
        <dbReference type="Proteomes" id="UP000199068"/>
    </source>
</evidence>
<dbReference type="Pfam" id="PF03062">
    <property type="entry name" value="MBOAT"/>
    <property type="match status" value="1"/>
</dbReference>
<feature type="transmembrane region" description="Helical" evidence="7">
    <location>
        <begin position="78"/>
        <end position="99"/>
    </location>
</feature>
<name>A0A1G9KKY2_9FIRM</name>
<evidence type="ECO:0000313" key="8">
    <source>
        <dbReference type="EMBL" id="SDL50381.1"/>
    </source>
</evidence>
<proteinExistence type="inferred from homology"/>
<dbReference type="InterPro" id="IPR028362">
    <property type="entry name" value="AlgI"/>
</dbReference>
<feature type="transmembrane region" description="Helical" evidence="7">
    <location>
        <begin position="401"/>
        <end position="421"/>
    </location>
</feature>
<feature type="transmembrane region" description="Helical" evidence="7">
    <location>
        <begin position="351"/>
        <end position="371"/>
    </location>
</feature>
<feature type="transmembrane region" description="Helical" evidence="7">
    <location>
        <begin position="309"/>
        <end position="339"/>
    </location>
</feature>
<evidence type="ECO:0000256" key="5">
    <source>
        <dbReference type="ARBA" id="ARBA00022989"/>
    </source>
</evidence>
<dbReference type="InterPro" id="IPR025945">
    <property type="entry name" value="DHHW"/>
</dbReference>
<dbReference type="PIRSF" id="PIRSF016636">
    <property type="entry name" value="AlgI_DltB"/>
    <property type="match status" value="1"/>
</dbReference>
<feature type="transmembrane region" description="Helical" evidence="7">
    <location>
        <begin position="146"/>
        <end position="166"/>
    </location>
</feature>
<feature type="transmembrane region" description="Helical" evidence="7">
    <location>
        <begin position="218"/>
        <end position="239"/>
    </location>
</feature>
<keyword evidence="4 7" id="KW-0812">Transmembrane</keyword>
<organism evidence="8 9">
    <name type="scientific">Romboutsia lituseburensis DSM 797</name>
    <dbReference type="NCBI Taxonomy" id="1121325"/>
    <lineage>
        <taxon>Bacteria</taxon>
        <taxon>Bacillati</taxon>
        <taxon>Bacillota</taxon>
        <taxon>Clostridia</taxon>
        <taxon>Peptostreptococcales</taxon>
        <taxon>Peptostreptococcaceae</taxon>
        <taxon>Romboutsia</taxon>
    </lineage>
</organism>
<keyword evidence="3" id="KW-1003">Cell membrane</keyword>
<dbReference type="PIRSF" id="PIRSF500217">
    <property type="entry name" value="AlgI"/>
    <property type="match status" value="1"/>
</dbReference>
<dbReference type="PANTHER" id="PTHR13285">
    <property type="entry name" value="ACYLTRANSFERASE"/>
    <property type="match status" value="1"/>
</dbReference>
<dbReference type="InterPro" id="IPR024194">
    <property type="entry name" value="Ac/AlaTfrase_AlgI/DltB"/>
</dbReference>
<reference evidence="8 9" key="1">
    <citation type="submission" date="2016-10" db="EMBL/GenBank/DDBJ databases">
        <authorList>
            <person name="de Groot N.N."/>
        </authorList>
    </citation>
    <scope>NUCLEOTIDE SEQUENCE [LARGE SCALE GENOMIC DNA]</scope>
    <source>
        <strain evidence="8 9">DSM 797</strain>
    </source>
</reference>
<dbReference type="InterPro" id="IPR004299">
    <property type="entry name" value="MBOAT_fam"/>
</dbReference>
<evidence type="ECO:0000256" key="1">
    <source>
        <dbReference type="ARBA" id="ARBA00004651"/>
    </source>
</evidence>
<feature type="transmembrane region" description="Helical" evidence="7">
    <location>
        <begin position="111"/>
        <end position="134"/>
    </location>
</feature>
<comment type="similarity">
    <text evidence="2">Belongs to the membrane-bound acyltransferase family.</text>
</comment>
<gene>
    <name evidence="8" type="ORF">SAMN04515677_102189</name>
</gene>
<dbReference type="AlphaFoldDB" id="A0A1G9KKY2"/>
<keyword evidence="8" id="KW-0808">Transferase</keyword>
<accession>A0A1G9KKY2</accession>
<evidence type="ECO:0000256" key="6">
    <source>
        <dbReference type="ARBA" id="ARBA00023136"/>
    </source>
</evidence>
<keyword evidence="8" id="KW-0012">Acyltransferase</keyword>
<feature type="transmembrane region" description="Helical" evidence="7">
    <location>
        <begin position="46"/>
        <end position="66"/>
    </location>
</feature>
<evidence type="ECO:0000256" key="7">
    <source>
        <dbReference type="SAM" id="Phobius"/>
    </source>
</evidence>
<dbReference type="GO" id="GO:0005886">
    <property type="term" value="C:plasma membrane"/>
    <property type="evidence" value="ECO:0007669"/>
    <property type="project" value="UniProtKB-SubCell"/>
</dbReference>
<evidence type="ECO:0000256" key="3">
    <source>
        <dbReference type="ARBA" id="ARBA00022475"/>
    </source>
</evidence>
<comment type="subcellular location">
    <subcellularLocation>
        <location evidence="1">Cell membrane</location>
        <topology evidence="1">Multi-pass membrane protein</topology>
    </subcellularLocation>
</comment>
<dbReference type="EMBL" id="FNGW01000002">
    <property type="protein sequence ID" value="SDL50381.1"/>
    <property type="molecule type" value="Genomic_DNA"/>
</dbReference>
<evidence type="ECO:0000256" key="2">
    <source>
        <dbReference type="ARBA" id="ARBA00010323"/>
    </source>
</evidence>
<dbReference type="InterPro" id="IPR051085">
    <property type="entry name" value="MB_O-acyltransferase"/>
</dbReference>
<dbReference type="PANTHER" id="PTHR13285:SF18">
    <property type="entry name" value="PROTEIN-CYSTEINE N-PALMITOYLTRANSFERASE RASP"/>
    <property type="match status" value="1"/>
</dbReference>
<protein>
    <submittedName>
        <fullName evidence="8">D-alanyl-lipoteichoic acid acyltransferase DltB, MBOAT superfamily</fullName>
    </submittedName>
</protein>
<keyword evidence="9" id="KW-1185">Reference proteome</keyword>
<evidence type="ECO:0000256" key="4">
    <source>
        <dbReference type="ARBA" id="ARBA00022692"/>
    </source>
</evidence>
<dbReference type="STRING" id="1121325.SAMN04515677_102189"/>
<keyword evidence="5 7" id="KW-1133">Transmembrane helix</keyword>
<dbReference type="GO" id="GO:0016746">
    <property type="term" value="F:acyltransferase activity"/>
    <property type="evidence" value="ECO:0007669"/>
    <property type="project" value="UniProtKB-KW"/>
</dbReference>